<dbReference type="InterPro" id="IPR051532">
    <property type="entry name" value="Ester_Hydrolysis_Enzymes"/>
</dbReference>
<keyword evidence="2" id="KW-0732">Signal</keyword>
<name>A0ABT3BPH1_9BACT</name>
<dbReference type="SUPFAM" id="SSF48371">
    <property type="entry name" value="ARM repeat"/>
    <property type="match status" value="1"/>
</dbReference>
<dbReference type="InterPro" id="IPR001087">
    <property type="entry name" value="GDSL"/>
</dbReference>
<comment type="caution">
    <text evidence="3">The sequence shown here is derived from an EMBL/GenBank/DDBJ whole genome shotgun (WGS) entry which is preliminary data.</text>
</comment>
<dbReference type="Pfam" id="PF00657">
    <property type="entry name" value="Lipase_GDSL"/>
    <property type="match status" value="1"/>
</dbReference>
<dbReference type="RefSeq" id="WP_263817897.1">
    <property type="nucleotide sequence ID" value="NZ_JAOXHJ010000003.1"/>
</dbReference>
<feature type="signal peptide" evidence="2">
    <location>
        <begin position="1"/>
        <end position="25"/>
    </location>
</feature>
<dbReference type="PROSITE" id="PS51257">
    <property type="entry name" value="PROKAR_LIPOPROTEIN"/>
    <property type="match status" value="1"/>
</dbReference>
<reference evidence="3 4" key="1">
    <citation type="journal article" date="2020" name="Int. J. Syst. Evol. Microbiol.">
        <title>Ureaplasma miroungigenitalium sp. nov. isolated from northern elephant seals (Mirounga angustirostris) and Ureaplasma zalophigenitalium sp. nov. isolated from California sea lions (Zalophus californianus).</title>
        <authorList>
            <person name="Volokhov D.V."/>
            <person name="Gulland F.M."/>
            <person name="Gao Y."/>
            <person name="Chizhikov V.E."/>
        </authorList>
    </citation>
    <scope>NUCLEOTIDE SEQUENCE [LARGE SCALE GENOMIC DNA]</scope>
    <source>
        <strain evidence="3 4">CSL7644-GEN</strain>
    </source>
</reference>
<sequence>MTKKKKIVSLGLAISLTATSLVAAAASCSKNNKDDKQPSIEENNENVETEKNQLEENKKDLINQIGEDNNVDDLKPNNNQKAVKPAASLKALEIPKQKINYLALGDSITAGFNDTLACDLAGELVDNKISGLSYPAFLIDYIQRLNPKAVANYDNAAITGSTVASWLYLLNDRDNEYVKGLEGNHLRFGFALDQNEHAKYKNRLLKYFDPKIFNDEILNSQEVLQATEKLTAKIKNANFITLTLGANDFILGTNFTGMIKEVVAQPAEIENIFAKYQPLFIQELTALSANLTKLVKILQKINPELKINLIGYPKPMLRWESIFNKLLNVRDQSNQIFSDFLFNGLNNAIATAAENTQVNFISVFDHDEWHKNKSVFTRSLFDIHPTELGYKKMAQDILLKLAINTSTVKFDPHEIANWTDEYINSDANKYNQQFYFSDYSNKAIIDLIVGHNNSGLWTKTNNENELINEQGLKYKNKTALVVKTWVLSHAEIIDQMLGFFQDVLKSLNMEDIVKKMEFLSHKDTEGHTNFFKLVKLFTENQVLDDVFVGIQEEIDEKAAANPNYDLTYQDFIEAFKNNLFRPQTLLRALKALLTSPVFIQNVKETKLIIKSVLKHFLGSELITKMFVQVNFKDNSHAQEITVALDTILKQVQSSETLNNIIDVLVTDLFDHTSIYYNFENLSELLATLVKNNKTQIANNLNTLSRELVENQGSREAILNMVKLTFNHDFGDILNNVHVQRILEKVLARLTSLTSFEKISDNIFEALTNTTFYDHVFQTKKNNLGGKDFNVFQIGLADLLNDLFVILSQEDISAQEFQKALITILSSQVVHDALNNGLIPLIIKIFKSGKFEVSNFLDQFISGLKQKNFTVDQKNHLKTVLISLIKTLFETPESDNLIKLVINYLINRFGDFLLKQNDPFLVKIRKDLFKVVDLGLNKIVPSEALGKLLTNLIANFIDFNEQFNEYNHWSNLLTTLIKINSVDLQQGITDIIGLLSKDPSVNQHLINILFSLIDHYVPLKNPVSTEVKQALTNIIKPLLTNISDLKTLALIQNKLFTLITHHLEALAQNPNANLENFKRDILTSVIELLPELTNLLELAEIKAIKNDDLMKVITFIVNELDWNQILQKRPNNDSNQAENSLSNKRIDVLDLVFQTLKKLLNSPYLNPSVPNASALVSQNQQKVKEIIIHIVQTVLSSTNLKQLLSEQIRSLLIHANLSIFKNDPEQQKIIINNLVNALFEKSDITKLLTKIIDQTFMHPEAFNQADNLLSMVSTLISQNQVELKTWITNLLNNLLNNDDILDFIFGLLIPLINKDKTWKDLAVADQNTLKNFVKKAIYTITNLDVFHQLIDQLFNLLSNPNNIQTLLSNNAGKFVEDLLTAVNLSTPQEIASLINNIHSNISAREYADVINTIVFKVRLNFTIKPKTTSEVEYEIDQPEKPNQATNFLTKLIQNLFAQDFKSSTGQKIKDTINFIFDDLKNEKIISHDERYAVFSGLLEQITYHSDPQINQQIKTLIKTAINDHALLDNMTNLFSVIINDLFDNHSEYGQIHGLEDIVHILFKNKKTALKDNIQKIIELFITNTKINESFVDLIFSLITKKLTEFAPQEITFFKQTIKKVLAHLPSLALYNNLFEKFFNLTEELFANLITNKPINAQPFIDLLMNNLVDFVEVFELVKYDDLSVDDFKNIIHIAITHLDQPQTPNNASDQKEPSIFKKPDNLNDFIFQILKKLAGLDLFNQQPGKIKTILTYLLDELFASKNFKTLLISPLLKNSTISKVIADLHLPTTPQTTLTNVADELFNADLKTILLTLINHFIDDHNELKNATDLPTLINTYASKVGVDLKNKIYTYIKNLATKSDIWLLAARIIIKQINPQFNVAETSLPVNRLANFLKNVVTNLDQLSLVDASLNEILKKLTDKASVQSYLEDSQSFIKMIMSLVDINNPKVAYTLLDILKNEKISAQDYSDLIFNIVFDVNIFEFIKKQKNQSTNSATDQQTTNYPDLIFKYINAFNHLTLEPSVQTKLLKIIDYLLAVLEPTHSYHNQLSDQLEVFYQQLIKNLSSNNQFIKTNESWFINVYNVLMKNQEINQALVNLMKNCLHEMIEHKSEYQSASDFNAYLSQFIQKNIANNKNAIKNFFVVIFNNLKNLQVFDLLIDQFPQIGDSLNATEKNELINYLDLVVKKIPELEFYKDNMDKLLELAQNNFAEFLDKNTTSLKNFWTTEFNQLNNWLNILQILTFEDLDVNVLENIFNIILPHIDVNKIINLLKSNTPANTAEIQPTNISQTLDLVFKILNNLSKNKYLTDSTVQKMRHLISKIIEGVMANSSVKNYFVNSISKMILNINLDSIFQLNQQQKTDLFNKLFERVYNDPNVQGLIVHLAQFTIENAANYQNQTNLYGLINYVFANHKEVLQNDINQIIISVLNDDVFSEQLSYIVFNVVTKKQPDQILHQNFVDLQTLIKAISQNLTKTLVYQKILGNVLDLCASNADVHYLQAMIEQEVNATKLFTQKILGFDPQTQYAALVADTLQILEIADLDVNVLTHGVVAVINEINWSDLLNRPINNENQPSTPKQPLSRVNDYYAYIHALLAYNLSPDAKNKGKQIVRTLVDVIQNKAMGENGFLINMFDVLSQQLANTITTQVPLLEPLKNDYQQLFAQIFQNKELVTDLTNELKRFVDKFIDDANLYAKVNGLGSLISEIIKLNKTEVISTLKKIISKHLRPNGSIIQALSEAFVKTTSVALKLPALSQDDHDKIARLITVFVPHIFDLQIVNKTLDEAIGFLQEHIHAIIDEDASFKDLFQQHFVEKVKQPAFIAEAIELVKYDQSNLIDFLDVLLRLIPYEKYKEIFDPVFLKTPDTTNEPNTSVPADNKDPLTQVFKTIAYILKTDVLKQQDNVLKLKATLKGLINKFLKSEPLSHYVIDVLQNKFTKTLVNKTGVSDAETRRFIQGAYSWFRDSALLQKILNSLIDDVFKYKNIYADLLMDKNYKEVLNNFIGHNYEAHLKQDIFDFVVDFVVAKPTTRFLALLMFDKLKLQNTNENDIEIVANFIVQVMKHIKEFDFLRKPIELIQDLFKEQKLATFEEANLKKISDIISRYITSDKTQFAKILAHTTYVHNDSKKIHVIYVANLINLIFEKSPLVAYENLSAEQPLYNGLHERNLVEKSFISEIIAKGQPPEGITGSDPLGALTTLSENMWKADEEFFKANPQLTFLDESPYYRAMFRLTLTVLWYAHETYFRNVTGGIWWNAFWSANGIGIVGKALSGKTKYGENRVWNNIFGDYSSNKSVWRFEQSYRDFDFIYFISCWRSQQRLRPEITTQNNHNKVNYIFESIKRGRPINRQKR</sequence>
<evidence type="ECO:0000256" key="2">
    <source>
        <dbReference type="SAM" id="SignalP"/>
    </source>
</evidence>
<feature type="chain" id="PRO_5047254843" evidence="2">
    <location>
        <begin position="26"/>
        <end position="3347"/>
    </location>
</feature>
<accession>A0ABT3BPH1</accession>
<dbReference type="EMBL" id="JAOXHJ010000003">
    <property type="protein sequence ID" value="MCV3754093.1"/>
    <property type="molecule type" value="Genomic_DNA"/>
</dbReference>
<protein>
    <submittedName>
        <fullName evidence="3">GDSL-type esterase/lipase family protein</fullName>
    </submittedName>
</protein>
<gene>
    <name evidence="3" type="ORF">OF365_01770</name>
</gene>
<dbReference type="Proteomes" id="UP001207252">
    <property type="component" value="Unassembled WGS sequence"/>
</dbReference>
<evidence type="ECO:0000256" key="1">
    <source>
        <dbReference type="SAM" id="MobiDB-lite"/>
    </source>
</evidence>
<dbReference type="InterPro" id="IPR036514">
    <property type="entry name" value="SGNH_hydro_sf"/>
</dbReference>
<dbReference type="Gene3D" id="3.40.50.1110">
    <property type="entry name" value="SGNH hydrolase"/>
    <property type="match status" value="1"/>
</dbReference>
<dbReference type="PANTHER" id="PTHR30383">
    <property type="entry name" value="THIOESTERASE 1/PROTEASE 1/LYSOPHOSPHOLIPASE L1"/>
    <property type="match status" value="1"/>
</dbReference>
<evidence type="ECO:0000313" key="4">
    <source>
        <dbReference type="Proteomes" id="UP001207252"/>
    </source>
</evidence>
<feature type="region of interest" description="Disordered" evidence="1">
    <location>
        <begin position="28"/>
        <end position="55"/>
    </location>
</feature>
<keyword evidence="4" id="KW-1185">Reference proteome</keyword>
<dbReference type="InterPro" id="IPR016024">
    <property type="entry name" value="ARM-type_fold"/>
</dbReference>
<evidence type="ECO:0000313" key="3">
    <source>
        <dbReference type="EMBL" id="MCV3754093.1"/>
    </source>
</evidence>
<dbReference type="PANTHER" id="PTHR30383:SF5">
    <property type="entry name" value="SGNH HYDROLASE-TYPE ESTERASE DOMAIN-CONTAINING PROTEIN"/>
    <property type="match status" value="1"/>
</dbReference>
<organism evidence="3 4">
    <name type="scientific">Ureaplasma zalophigenitalium</name>
    <dbReference type="NCBI Taxonomy" id="907723"/>
    <lineage>
        <taxon>Bacteria</taxon>
        <taxon>Bacillati</taxon>
        <taxon>Mycoplasmatota</taxon>
        <taxon>Mycoplasmoidales</taxon>
        <taxon>Mycoplasmoidaceae</taxon>
        <taxon>Ureaplasma</taxon>
    </lineage>
</organism>
<proteinExistence type="predicted"/>
<dbReference type="SUPFAM" id="SSF52266">
    <property type="entry name" value="SGNH hydrolase"/>
    <property type="match status" value="1"/>
</dbReference>